<dbReference type="InterPro" id="IPR029044">
    <property type="entry name" value="Nucleotide-diphossugar_trans"/>
</dbReference>
<proteinExistence type="predicted"/>
<accession>A0AAN6WQX5</accession>
<evidence type="ECO:0000256" key="1">
    <source>
        <dbReference type="SAM" id="MobiDB-lite"/>
    </source>
</evidence>
<evidence type="ECO:0000313" key="2">
    <source>
        <dbReference type="EMBL" id="KAK4185810.1"/>
    </source>
</evidence>
<evidence type="ECO:0000313" key="3">
    <source>
        <dbReference type="Proteomes" id="UP001302126"/>
    </source>
</evidence>
<feature type="region of interest" description="Disordered" evidence="1">
    <location>
        <begin position="69"/>
        <end position="96"/>
    </location>
</feature>
<name>A0AAN6WQX5_9PEZI</name>
<feature type="compositionally biased region" description="Pro residues" evidence="1">
    <location>
        <begin position="72"/>
        <end position="95"/>
    </location>
</feature>
<keyword evidence="3" id="KW-1185">Reference proteome</keyword>
<reference evidence="2" key="2">
    <citation type="submission" date="2023-05" db="EMBL/GenBank/DDBJ databases">
        <authorList>
            <consortium name="Lawrence Berkeley National Laboratory"/>
            <person name="Steindorff A."/>
            <person name="Hensen N."/>
            <person name="Bonometti L."/>
            <person name="Westerberg I."/>
            <person name="Brannstrom I.O."/>
            <person name="Guillou S."/>
            <person name="Cros-Aarteil S."/>
            <person name="Calhoun S."/>
            <person name="Haridas S."/>
            <person name="Kuo A."/>
            <person name="Mondo S."/>
            <person name="Pangilinan J."/>
            <person name="Riley R."/>
            <person name="Labutti K."/>
            <person name="Andreopoulos B."/>
            <person name="Lipzen A."/>
            <person name="Chen C."/>
            <person name="Yanf M."/>
            <person name="Daum C."/>
            <person name="Ng V."/>
            <person name="Clum A."/>
            <person name="Ohm R."/>
            <person name="Martin F."/>
            <person name="Silar P."/>
            <person name="Natvig D."/>
            <person name="Lalanne C."/>
            <person name="Gautier V."/>
            <person name="Ament-Velasquez S.L."/>
            <person name="Kruys A."/>
            <person name="Hutchinson M.I."/>
            <person name="Powell A.J."/>
            <person name="Barry K."/>
            <person name="Miller A.N."/>
            <person name="Grigoriev I.V."/>
            <person name="Debuchy R."/>
            <person name="Gladieux P."/>
            <person name="Thoren M.H."/>
            <person name="Johannesson H."/>
        </authorList>
    </citation>
    <scope>NUCLEOTIDE SEQUENCE</scope>
    <source>
        <strain evidence="2">PSN309</strain>
    </source>
</reference>
<dbReference type="SUPFAM" id="SSF53448">
    <property type="entry name" value="Nucleotide-diphospho-sugar transferases"/>
    <property type="match status" value="1"/>
</dbReference>
<comment type="caution">
    <text evidence="2">The sequence shown here is derived from an EMBL/GenBank/DDBJ whole genome shotgun (WGS) entry which is preliminary data.</text>
</comment>
<organism evidence="2 3">
    <name type="scientific">Podospora australis</name>
    <dbReference type="NCBI Taxonomy" id="1536484"/>
    <lineage>
        <taxon>Eukaryota</taxon>
        <taxon>Fungi</taxon>
        <taxon>Dikarya</taxon>
        <taxon>Ascomycota</taxon>
        <taxon>Pezizomycotina</taxon>
        <taxon>Sordariomycetes</taxon>
        <taxon>Sordariomycetidae</taxon>
        <taxon>Sordariales</taxon>
        <taxon>Podosporaceae</taxon>
        <taxon>Podospora</taxon>
    </lineage>
</organism>
<dbReference type="Proteomes" id="UP001302126">
    <property type="component" value="Unassembled WGS sequence"/>
</dbReference>
<dbReference type="EMBL" id="MU864439">
    <property type="protein sequence ID" value="KAK4185810.1"/>
    <property type="molecule type" value="Genomic_DNA"/>
</dbReference>
<sequence length="503" mass="57463">MSTRSRNRILLAISLFLFIYSFTHNHQFPIRWTSSSRLFPSRQHDNDDANTLRQQVPLASLQSEFFTWSDPDSPPGPKPPSKPPAEPSPPIPDPFPLLSQPDSLRKYRKYLQAVGENAPPKKHYPQKTPLLVGFTRNWPQLLQCVVSYIAAGWPPEDIYVVENTGTMFSNREGKLGLQNPFYLNHTQLGMLGVNVIIVGNPLFLVTSPGTLSTQHPGMDSFCVRVGGNLHTPTLLTFAQLQNFYLWEALNRSWPTFFWTHQDLLVFSSEDDEFSEPHYTLYDRAVSVLQFLLEPTSPKWAHHFFAYDHLTLVNTDALLSVGGWDTQIPFYATDCDMYVRLMWAGFWQGESEIGIILDVATVLDDIGALFRIPGIVASFQGDPNATTFDKERIEKEGETHERLVDIGRRMEGMKYQDGENTWRNTWQLKQRGGQGEPFYRDAEGFEYATKMMIDLGRAVFAEKWGHRGCDIAKIGIKPEDAWRLERDWERDGEGGEEGYEGDGW</sequence>
<gene>
    <name evidence="2" type="ORF">QBC35DRAFT_453878</name>
</gene>
<protein>
    <submittedName>
        <fullName evidence="2">Uncharacterized protein</fullName>
    </submittedName>
</protein>
<reference evidence="2" key="1">
    <citation type="journal article" date="2023" name="Mol. Phylogenet. Evol.">
        <title>Genome-scale phylogeny and comparative genomics of the fungal order Sordariales.</title>
        <authorList>
            <person name="Hensen N."/>
            <person name="Bonometti L."/>
            <person name="Westerberg I."/>
            <person name="Brannstrom I.O."/>
            <person name="Guillou S."/>
            <person name="Cros-Aarteil S."/>
            <person name="Calhoun S."/>
            <person name="Haridas S."/>
            <person name="Kuo A."/>
            <person name="Mondo S."/>
            <person name="Pangilinan J."/>
            <person name="Riley R."/>
            <person name="LaButti K."/>
            <person name="Andreopoulos B."/>
            <person name="Lipzen A."/>
            <person name="Chen C."/>
            <person name="Yan M."/>
            <person name="Daum C."/>
            <person name="Ng V."/>
            <person name="Clum A."/>
            <person name="Steindorff A."/>
            <person name="Ohm R.A."/>
            <person name="Martin F."/>
            <person name="Silar P."/>
            <person name="Natvig D.O."/>
            <person name="Lalanne C."/>
            <person name="Gautier V."/>
            <person name="Ament-Velasquez S.L."/>
            <person name="Kruys A."/>
            <person name="Hutchinson M.I."/>
            <person name="Powell A.J."/>
            <person name="Barry K."/>
            <person name="Miller A.N."/>
            <person name="Grigoriev I.V."/>
            <person name="Debuchy R."/>
            <person name="Gladieux P."/>
            <person name="Hiltunen Thoren M."/>
            <person name="Johannesson H."/>
        </authorList>
    </citation>
    <scope>NUCLEOTIDE SEQUENCE</scope>
    <source>
        <strain evidence="2">PSN309</strain>
    </source>
</reference>
<dbReference type="AlphaFoldDB" id="A0AAN6WQX5"/>